<evidence type="ECO:0000256" key="5">
    <source>
        <dbReference type="ARBA" id="ARBA00023124"/>
    </source>
</evidence>
<dbReference type="SUPFAM" id="SSF143081">
    <property type="entry name" value="BB1717-like"/>
    <property type="match status" value="1"/>
</dbReference>
<protein>
    <recommendedName>
        <fullName evidence="9">SOS response-associated peptidase YedK</fullName>
    </recommendedName>
</protein>
<dbReference type="GO" id="GO:0003697">
    <property type="term" value="F:single-stranded DNA binding"/>
    <property type="evidence" value="ECO:0007669"/>
    <property type="project" value="InterPro"/>
</dbReference>
<dbReference type="EMBL" id="VSSQ01006439">
    <property type="protein sequence ID" value="MPM32690.1"/>
    <property type="molecule type" value="Genomic_DNA"/>
</dbReference>
<proteinExistence type="inferred from homology"/>
<evidence type="ECO:0000313" key="8">
    <source>
        <dbReference type="EMBL" id="MPM32690.1"/>
    </source>
</evidence>
<evidence type="ECO:0000256" key="4">
    <source>
        <dbReference type="ARBA" id="ARBA00022801"/>
    </source>
</evidence>
<keyword evidence="3" id="KW-0227">DNA damage</keyword>
<evidence type="ECO:0000256" key="1">
    <source>
        <dbReference type="ARBA" id="ARBA00008136"/>
    </source>
</evidence>
<keyword evidence="6" id="KW-0238">DNA-binding</keyword>
<keyword evidence="7" id="KW-0456">Lyase</keyword>
<dbReference type="InterPro" id="IPR003738">
    <property type="entry name" value="SRAP"/>
</dbReference>
<keyword evidence="5" id="KW-0190">Covalent protein-DNA linkage</keyword>
<dbReference type="AlphaFoldDB" id="A0A644YVQ9"/>
<dbReference type="PANTHER" id="PTHR13604:SF0">
    <property type="entry name" value="ABASIC SITE PROCESSING PROTEIN HMCES"/>
    <property type="match status" value="1"/>
</dbReference>
<evidence type="ECO:0000256" key="3">
    <source>
        <dbReference type="ARBA" id="ARBA00022763"/>
    </source>
</evidence>
<keyword evidence="2" id="KW-0645">Protease</keyword>
<dbReference type="GO" id="GO:0006508">
    <property type="term" value="P:proteolysis"/>
    <property type="evidence" value="ECO:0007669"/>
    <property type="project" value="UniProtKB-KW"/>
</dbReference>
<dbReference type="GO" id="GO:0016829">
    <property type="term" value="F:lyase activity"/>
    <property type="evidence" value="ECO:0007669"/>
    <property type="project" value="UniProtKB-KW"/>
</dbReference>
<evidence type="ECO:0000256" key="2">
    <source>
        <dbReference type="ARBA" id="ARBA00022670"/>
    </source>
</evidence>
<dbReference type="PANTHER" id="PTHR13604">
    <property type="entry name" value="DC12-RELATED"/>
    <property type="match status" value="1"/>
</dbReference>
<reference evidence="8" key="1">
    <citation type="submission" date="2019-08" db="EMBL/GenBank/DDBJ databases">
        <authorList>
            <person name="Kucharzyk K."/>
            <person name="Murdoch R.W."/>
            <person name="Higgins S."/>
            <person name="Loffler F."/>
        </authorList>
    </citation>
    <scope>NUCLEOTIDE SEQUENCE</scope>
</reference>
<name>A0A644YVQ9_9ZZZZ</name>
<comment type="caution">
    <text evidence="8">The sequence shown here is derived from an EMBL/GenBank/DDBJ whole genome shotgun (WGS) entry which is preliminary data.</text>
</comment>
<dbReference type="Pfam" id="PF02586">
    <property type="entry name" value="SRAP"/>
    <property type="match status" value="1"/>
</dbReference>
<evidence type="ECO:0000256" key="6">
    <source>
        <dbReference type="ARBA" id="ARBA00023125"/>
    </source>
</evidence>
<organism evidence="8">
    <name type="scientific">bioreactor metagenome</name>
    <dbReference type="NCBI Taxonomy" id="1076179"/>
    <lineage>
        <taxon>unclassified sequences</taxon>
        <taxon>metagenomes</taxon>
        <taxon>ecological metagenomes</taxon>
    </lineage>
</organism>
<evidence type="ECO:0008006" key="9">
    <source>
        <dbReference type="Google" id="ProtNLM"/>
    </source>
</evidence>
<dbReference type="Gene3D" id="3.90.1680.10">
    <property type="entry name" value="SOS response associated peptidase-like"/>
    <property type="match status" value="1"/>
</dbReference>
<accession>A0A644YVQ9</accession>
<dbReference type="InterPro" id="IPR036590">
    <property type="entry name" value="SRAP-like"/>
</dbReference>
<keyword evidence="4" id="KW-0378">Hydrolase</keyword>
<evidence type="ECO:0000256" key="7">
    <source>
        <dbReference type="ARBA" id="ARBA00023239"/>
    </source>
</evidence>
<dbReference type="GO" id="GO:0106300">
    <property type="term" value="P:protein-DNA covalent cross-linking repair"/>
    <property type="evidence" value="ECO:0007669"/>
    <property type="project" value="InterPro"/>
</dbReference>
<gene>
    <name evidence="8" type="ORF">SDC9_79255</name>
</gene>
<sequence>MSTQFEAIKDADLYRTAFRVEPPVEPVERQVTPRRMACFVTRTLAAATDAERAAEAATAKAAPAIEEGSAPDAKPRLLVPAQFGLVPHWVKSASDGRLRATKLVNVKSDLASTGTAFRDAWLNNQRCIVPMMAFITDDYRNGKPQPTRIARVDGLPMGVAGVWSRWRDPEDGAELLSFAIITINANAHALMNRYQAPGAEKSMPAILNEGAYDAWLGAKASQAKEFLRAYPAQKLLANPVEKKGRKDALGMTPRPPR</sequence>
<comment type="similarity">
    <text evidence="1">Belongs to the SOS response-associated peptidase family.</text>
</comment>
<dbReference type="GO" id="GO:0008233">
    <property type="term" value="F:peptidase activity"/>
    <property type="evidence" value="ECO:0007669"/>
    <property type="project" value="UniProtKB-KW"/>
</dbReference>